<organism evidence="1 2">
    <name type="scientific">Portunus trituberculatus</name>
    <name type="common">Swimming crab</name>
    <name type="synonym">Neptunus trituberculatus</name>
    <dbReference type="NCBI Taxonomy" id="210409"/>
    <lineage>
        <taxon>Eukaryota</taxon>
        <taxon>Metazoa</taxon>
        <taxon>Ecdysozoa</taxon>
        <taxon>Arthropoda</taxon>
        <taxon>Crustacea</taxon>
        <taxon>Multicrustacea</taxon>
        <taxon>Malacostraca</taxon>
        <taxon>Eumalacostraca</taxon>
        <taxon>Eucarida</taxon>
        <taxon>Decapoda</taxon>
        <taxon>Pleocyemata</taxon>
        <taxon>Brachyura</taxon>
        <taxon>Eubrachyura</taxon>
        <taxon>Portunoidea</taxon>
        <taxon>Portunidae</taxon>
        <taxon>Portuninae</taxon>
        <taxon>Portunus</taxon>
    </lineage>
</organism>
<protein>
    <submittedName>
        <fullName evidence="1">Uncharacterized protein</fullName>
    </submittedName>
</protein>
<sequence>MKRKSKDDTFICRVPRHPASFSYEFENHGIVYPEDTYNTLAYLDCVHVDNIGKLDHMALSSPN</sequence>
<accession>A0A5B7H8H3</accession>
<evidence type="ECO:0000313" key="1">
    <source>
        <dbReference type="EMBL" id="MPC68961.1"/>
    </source>
</evidence>
<dbReference type="AlphaFoldDB" id="A0A5B7H8H3"/>
<gene>
    <name evidence="1" type="ORF">E2C01_063174</name>
</gene>
<proteinExistence type="predicted"/>
<keyword evidence="2" id="KW-1185">Reference proteome</keyword>
<name>A0A5B7H8H3_PORTR</name>
<comment type="caution">
    <text evidence="1">The sequence shown here is derived from an EMBL/GenBank/DDBJ whole genome shotgun (WGS) entry which is preliminary data.</text>
</comment>
<evidence type="ECO:0000313" key="2">
    <source>
        <dbReference type="Proteomes" id="UP000324222"/>
    </source>
</evidence>
<dbReference type="Proteomes" id="UP000324222">
    <property type="component" value="Unassembled WGS sequence"/>
</dbReference>
<dbReference type="EMBL" id="VSRR010028680">
    <property type="protein sequence ID" value="MPC68961.1"/>
    <property type="molecule type" value="Genomic_DNA"/>
</dbReference>
<reference evidence="1 2" key="1">
    <citation type="submission" date="2019-05" db="EMBL/GenBank/DDBJ databases">
        <title>Another draft genome of Portunus trituberculatus and its Hox gene families provides insights of decapod evolution.</title>
        <authorList>
            <person name="Jeong J.-H."/>
            <person name="Song I."/>
            <person name="Kim S."/>
            <person name="Choi T."/>
            <person name="Kim D."/>
            <person name="Ryu S."/>
            <person name="Kim W."/>
        </authorList>
    </citation>
    <scope>NUCLEOTIDE SEQUENCE [LARGE SCALE GENOMIC DNA]</scope>
    <source>
        <tissue evidence="1">Muscle</tissue>
    </source>
</reference>